<sequence length="167" mass="19245">MPDGDSANDAIQLDSPSSSPTAFEYLGFEYLLHFEHEWNELENWSEHIYIKSQDEFYAPAFEKRVQDMIQEHYNSPSLQPQTDPNVEIIRISVFPKYNEKIIEARSGSAFPKREIILIIPDPTQLGHKEIDLQDSSTTRIFVSFTRGTGESSEDSSRAKRFFSTLHV</sequence>
<dbReference type="Proteomes" id="UP000016922">
    <property type="component" value="Unassembled WGS sequence"/>
</dbReference>
<dbReference type="HOGENOM" id="CLU_1594701_0_0_1"/>
<evidence type="ECO:0000313" key="2">
    <source>
        <dbReference type="Proteomes" id="UP000016922"/>
    </source>
</evidence>
<protein>
    <submittedName>
        <fullName evidence="1">Uncharacterized protein</fullName>
    </submittedName>
</protein>
<gene>
    <name evidence="1" type="ORF">GLAREA_03470</name>
</gene>
<keyword evidence="2" id="KW-1185">Reference proteome</keyword>
<name>S3DVT4_GLAL2</name>
<organism evidence="1 2">
    <name type="scientific">Glarea lozoyensis (strain ATCC 20868 / MF5171)</name>
    <dbReference type="NCBI Taxonomy" id="1116229"/>
    <lineage>
        <taxon>Eukaryota</taxon>
        <taxon>Fungi</taxon>
        <taxon>Dikarya</taxon>
        <taxon>Ascomycota</taxon>
        <taxon>Pezizomycotina</taxon>
        <taxon>Leotiomycetes</taxon>
        <taxon>Helotiales</taxon>
        <taxon>Helotiaceae</taxon>
        <taxon>Glarea</taxon>
    </lineage>
</organism>
<reference evidence="1 2" key="1">
    <citation type="journal article" date="2013" name="BMC Genomics">
        <title>Genomics-driven discovery of the pneumocandin biosynthetic gene cluster in the fungus Glarea lozoyensis.</title>
        <authorList>
            <person name="Chen L."/>
            <person name="Yue Q."/>
            <person name="Zhang X."/>
            <person name="Xiang M."/>
            <person name="Wang C."/>
            <person name="Li S."/>
            <person name="Che Y."/>
            <person name="Ortiz-Lopez F.J."/>
            <person name="Bills G.F."/>
            <person name="Liu X."/>
            <person name="An Z."/>
        </authorList>
    </citation>
    <scope>NUCLEOTIDE SEQUENCE [LARGE SCALE GENOMIC DNA]</scope>
    <source>
        <strain evidence="2">ATCC 20868 / MF5171</strain>
    </source>
</reference>
<dbReference type="GeneID" id="19462525"/>
<dbReference type="AlphaFoldDB" id="S3DVT4"/>
<proteinExistence type="predicted"/>
<dbReference type="EMBL" id="KE145363">
    <property type="protein sequence ID" value="EPE30503.1"/>
    <property type="molecule type" value="Genomic_DNA"/>
</dbReference>
<evidence type="ECO:0000313" key="1">
    <source>
        <dbReference type="EMBL" id="EPE30503.1"/>
    </source>
</evidence>
<accession>S3DVT4</accession>
<dbReference type="RefSeq" id="XP_008081914.1">
    <property type="nucleotide sequence ID" value="XM_008083723.1"/>
</dbReference>
<dbReference type="KEGG" id="glz:GLAREA_03470"/>